<evidence type="ECO:0000256" key="1">
    <source>
        <dbReference type="ARBA" id="ARBA00001946"/>
    </source>
</evidence>
<feature type="binding site" evidence="5">
    <location>
        <position position="122"/>
    </location>
    <ligand>
        <name>substrate</name>
    </ligand>
</feature>
<dbReference type="InterPro" id="IPR040442">
    <property type="entry name" value="Pyrv_kinase-like_dom_sf"/>
</dbReference>
<keyword evidence="4 6" id="KW-0460">Magnesium</keyword>
<keyword evidence="9" id="KW-1185">Reference proteome</keyword>
<dbReference type="EMBL" id="QYUM01000004">
    <property type="protein sequence ID" value="RJF85357.1"/>
    <property type="molecule type" value="Genomic_DNA"/>
</dbReference>
<evidence type="ECO:0000313" key="9">
    <source>
        <dbReference type="Proteomes" id="UP000286100"/>
    </source>
</evidence>
<evidence type="ECO:0000259" key="7">
    <source>
        <dbReference type="Pfam" id="PF03328"/>
    </source>
</evidence>
<reference evidence="8 9" key="1">
    <citation type="submission" date="2018-09" db="EMBL/GenBank/DDBJ databases">
        <authorList>
            <person name="Zhu H."/>
        </authorList>
    </citation>
    <scope>NUCLEOTIDE SEQUENCE [LARGE SCALE GENOMIC DNA]</scope>
    <source>
        <strain evidence="8 9">K2R01-6</strain>
    </source>
</reference>
<evidence type="ECO:0000256" key="5">
    <source>
        <dbReference type="PIRSR" id="PIRSR015582-1"/>
    </source>
</evidence>
<feature type="binding site" evidence="6">
    <location>
        <position position="149"/>
    </location>
    <ligand>
        <name>Mg(2+)</name>
        <dbReference type="ChEBI" id="CHEBI:18420"/>
    </ligand>
</feature>
<dbReference type="Pfam" id="PF03328">
    <property type="entry name" value="HpcH_HpaI"/>
    <property type="match status" value="1"/>
</dbReference>
<dbReference type="InterPro" id="IPR015813">
    <property type="entry name" value="Pyrv/PenolPyrv_kinase-like_dom"/>
</dbReference>
<feature type="binding site" evidence="6">
    <location>
        <position position="122"/>
    </location>
    <ligand>
        <name>Mg(2+)</name>
        <dbReference type="ChEBI" id="CHEBI:18420"/>
    </ligand>
</feature>
<comment type="similarity">
    <text evidence="2">Belongs to the HpcH/HpaI aldolase family.</text>
</comment>
<dbReference type="OrthoDB" id="9800547at2"/>
<dbReference type="AlphaFoldDB" id="A0A418W604"/>
<evidence type="ECO:0000256" key="4">
    <source>
        <dbReference type="ARBA" id="ARBA00022842"/>
    </source>
</evidence>
<dbReference type="PIRSF" id="PIRSF015582">
    <property type="entry name" value="Cit_lyase_B"/>
    <property type="match status" value="1"/>
</dbReference>
<dbReference type="InterPro" id="IPR005000">
    <property type="entry name" value="Aldolase/citrate-lyase_domain"/>
</dbReference>
<comment type="caution">
    <text evidence="8">The sequence shown here is derived from an EMBL/GenBank/DDBJ whole genome shotgun (WGS) entry which is preliminary data.</text>
</comment>
<keyword evidence="8" id="KW-0456">Lyase</keyword>
<feature type="binding site" evidence="5">
    <location>
        <position position="64"/>
    </location>
    <ligand>
        <name>substrate</name>
    </ligand>
</feature>
<dbReference type="PANTHER" id="PTHR32308:SF0">
    <property type="entry name" value="HPCH_HPAI ALDOLASE_CITRATE LYASE DOMAIN-CONTAINING PROTEIN"/>
    <property type="match status" value="1"/>
</dbReference>
<dbReference type="Proteomes" id="UP000286100">
    <property type="component" value="Unassembled WGS sequence"/>
</dbReference>
<organism evidence="8 9">
    <name type="scientific">Sphingomonas cavernae</name>
    <dbReference type="NCBI Taxonomy" id="2320861"/>
    <lineage>
        <taxon>Bacteria</taxon>
        <taxon>Pseudomonadati</taxon>
        <taxon>Pseudomonadota</taxon>
        <taxon>Alphaproteobacteria</taxon>
        <taxon>Sphingomonadales</taxon>
        <taxon>Sphingomonadaceae</taxon>
        <taxon>Sphingomonas</taxon>
    </lineage>
</organism>
<dbReference type="GO" id="GO:0000287">
    <property type="term" value="F:magnesium ion binding"/>
    <property type="evidence" value="ECO:0007669"/>
    <property type="project" value="TreeGrafter"/>
</dbReference>
<dbReference type="GO" id="GO:0016829">
    <property type="term" value="F:lyase activity"/>
    <property type="evidence" value="ECO:0007669"/>
    <property type="project" value="UniProtKB-KW"/>
</dbReference>
<keyword evidence="3 6" id="KW-0479">Metal-binding</keyword>
<dbReference type="InterPro" id="IPR011206">
    <property type="entry name" value="Citrate_lyase_beta/mcl1/mcl2"/>
</dbReference>
<evidence type="ECO:0000256" key="6">
    <source>
        <dbReference type="PIRSR" id="PIRSR015582-2"/>
    </source>
</evidence>
<dbReference type="SUPFAM" id="SSF51621">
    <property type="entry name" value="Phosphoenolpyruvate/pyruvate domain"/>
    <property type="match status" value="1"/>
</dbReference>
<sequence length="282" mass="29900">MRLRSLLFVPGDRPDRMEKAAVASGADALILDLEDAVALTQKDVARTEIGKFLQRDRQLPVFVRVNPLDSGMTDEDLAAVLPGKPDGIVLPKAEGRTSLKDLDSKLDWAGAQDVVILPIATETAAAMFQLGSYGGVTNRLIGLTWGAEDLPAAIGAVTSREDDGSYTAPYQVARSLTLFGAHAAGVQAIETVYPAFKDLDGLAVYAARGRRDGFTGMMAIHPTQVPVINAAFTPSEAEIEHARSVIAAFAANPQAGALSLDGRMIDRPHVKQAERILAAAGE</sequence>
<feature type="domain" description="HpcH/HpaI aldolase/citrate lyase" evidence="7">
    <location>
        <begin position="4"/>
        <end position="222"/>
    </location>
</feature>
<dbReference type="PANTHER" id="PTHR32308">
    <property type="entry name" value="LYASE BETA SUBUNIT, PUTATIVE (AFU_ORTHOLOGUE AFUA_4G13030)-RELATED"/>
    <property type="match status" value="1"/>
</dbReference>
<dbReference type="RefSeq" id="WP_119764027.1">
    <property type="nucleotide sequence ID" value="NZ_QYUM01000004.1"/>
</dbReference>
<dbReference type="GO" id="GO:0006107">
    <property type="term" value="P:oxaloacetate metabolic process"/>
    <property type="evidence" value="ECO:0007669"/>
    <property type="project" value="TreeGrafter"/>
</dbReference>
<comment type="cofactor">
    <cofactor evidence="1">
        <name>Mg(2+)</name>
        <dbReference type="ChEBI" id="CHEBI:18420"/>
    </cofactor>
</comment>
<accession>A0A418W604</accession>
<dbReference type="Gene3D" id="3.20.20.60">
    <property type="entry name" value="Phosphoenolpyruvate-binding domains"/>
    <property type="match status" value="1"/>
</dbReference>
<evidence type="ECO:0000256" key="2">
    <source>
        <dbReference type="ARBA" id="ARBA00005568"/>
    </source>
</evidence>
<evidence type="ECO:0000256" key="3">
    <source>
        <dbReference type="ARBA" id="ARBA00022723"/>
    </source>
</evidence>
<protein>
    <submittedName>
        <fullName evidence="8">CoA ester lyase</fullName>
    </submittedName>
</protein>
<name>A0A418W604_9SPHN</name>
<proteinExistence type="inferred from homology"/>
<gene>
    <name evidence="8" type="ORF">D3876_15525</name>
</gene>
<evidence type="ECO:0000313" key="8">
    <source>
        <dbReference type="EMBL" id="RJF85357.1"/>
    </source>
</evidence>